<dbReference type="PROSITE" id="PS51371">
    <property type="entry name" value="CBS"/>
    <property type="match status" value="2"/>
</dbReference>
<name>A0A1E5IN84_SHECO</name>
<dbReference type="SMART" id="SM00116">
    <property type="entry name" value="CBS"/>
    <property type="match status" value="2"/>
</dbReference>
<comment type="subunit">
    <text evidence="9">Homodimer.</text>
</comment>
<feature type="domain" description="CBS" evidence="10">
    <location>
        <begin position="206"/>
        <end position="262"/>
    </location>
</feature>
<dbReference type="PANTHER" id="PTHR43773">
    <property type="entry name" value="MAGNESIUM TRANSPORTER MGTE"/>
    <property type="match status" value="1"/>
</dbReference>
<dbReference type="InterPro" id="IPR038076">
    <property type="entry name" value="MgtE_N_sf"/>
</dbReference>
<dbReference type="SUPFAM" id="SSF161093">
    <property type="entry name" value="MgtE membrane domain-like"/>
    <property type="match status" value="1"/>
</dbReference>
<keyword evidence="5 9" id="KW-0460">Magnesium</keyword>
<feature type="transmembrane region" description="Helical" evidence="9">
    <location>
        <begin position="423"/>
        <end position="450"/>
    </location>
</feature>
<evidence type="ECO:0000313" key="11">
    <source>
        <dbReference type="EMBL" id="OEG71992.1"/>
    </source>
</evidence>
<feature type="transmembrane region" description="Helical" evidence="9">
    <location>
        <begin position="362"/>
        <end position="384"/>
    </location>
</feature>
<keyword evidence="3 9" id="KW-0813">Transport</keyword>
<feature type="transmembrane region" description="Helical" evidence="9">
    <location>
        <begin position="315"/>
        <end position="341"/>
    </location>
</feature>
<dbReference type="Gene3D" id="1.10.357.20">
    <property type="entry name" value="SLC41 divalent cation transporters, integral membrane domain"/>
    <property type="match status" value="1"/>
</dbReference>
<comment type="caution">
    <text evidence="11">The sequence shown here is derived from an EMBL/GenBank/DDBJ whole genome shotgun (WGS) entry which is preliminary data.</text>
</comment>
<evidence type="ECO:0000256" key="9">
    <source>
        <dbReference type="RuleBase" id="RU362011"/>
    </source>
</evidence>
<comment type="subcellular location">
    <subcellularLocation>
        <location evidence="9">Cell membrane</location>
        <topology evidence="9">Multi-pass membrane protein</topology>
    </subcellularLocation>
    <subcellularLocation>
        <location evidence="1">Membrane</location>
        <topology evidence="1">Multi-pass membrane protein</topology>
    </subcellularLocation>
</comment>
<dbReference type="EMBL" id="MCBT01000049">
    <property type="protein sequence ID" value="OEG71992.1"/>
    <property type="molecule type" value="Genomic_DNA"/>
</dbReference>
<evidence type="ECO:0000313" key="12">
    <source>
        <dbReference type="Proteomes" id="UP000095230"/>
    </source>
</evidence>
<sequence length="451" mass="49216">MTIKFQHLINSIDIALDENDEQALQKLLVNTSAAEIARLMESLTQKDRLTLWHYVPTRLRAKVLLELHQDLRRSLIAHTDEVELTASLSAVQMDELADIDSDLPITVISAMVQAMDAQRRERYDLVKHYPDDSAGGLMDVDITAVRADVSLKAALRYMRRLRQREGALPDHLDSLMVVDRNNVLLGVVPLSQIISNDLSISVRDVMSTEVTSFTPLNSAHNVAQAFKDKDLLSAPVVDDQHKLIGRITVDDVIDVIQDEADKEVFSRAGLNSHPDMFAPILKSSGRRAIWLGINLMTAFLAAWVIGLFETSIEKIVALAVLMPVVASMGGVAGSQTLTLVTRGLALNQINNKNMAKLIGHEFSIGALNGMLWAAVVGIIAFQWFGDWQLGMVFGAAMIIVLVTGVLAGTTIPPLLKKMGIDPALAGGVVLTTVTDVVGFFAFLSLATLIIL</sequence>
<comment type="similarity">
    <text evidence="2 9">Belongs to the SLC41A transporter family.</text>
</comment>
<dbReference type="PANTHER" id="PTHR43773:SF1">
    <property type="entry name" value="MAGNESIUM TRANSPORTER MGTE"/>
    <property type="match status" value="1"/>
</dbReference>
<evidence type="ECO:0000256" key="1">
    <source>
        <dbReference type="ARBA" id="ARBA00004141"/>
    </source>
</evidence>
<evidence type="ECO:0000256" key="8">
    <source>
        <dbReference type="PROSITE-ProRule" id="PRU00703"/>
    </source>
</evidence>
<dbReference type="Gene3D" id="1.25.60.10">
    <property type="entry name" value="MgtE N-terminal domain-like"/>
    <property type="match status" value="1"/>
</dbReference>
<dbReference type="Pfam" id="PF03448">
    <property type="entry name" value="MgtE_N"/>
    <property type="match status" value="1"/>
</dbReference>
<dbReference type="SMART" id="SM00924">
    <property type="entry name" value="MgtE_N"/>
    <property type="match status" value="1"/>
</dbReference>
<keyword evidence="9" id="KW-0479">Metal-binding</keyword>
<organism evidence="11 12">
    <name type="scientific">Shewanella colwelliana</name>
    <name type="common">Alteromonas colwelliana</name>
    <dbReference type="NCBI Taxonomy" id="23"/>
    <lineage>
        <taxon>Bacteria</taxon>
        <taxon>Pseudomonadati</taxon>
        <taxon>Pseudomonadota</taxon>
        <taxon>Gammaproteobacteria</taxon>
        <taxon>Alteromonadales</taxon>
        <taxon>Shewanellaceae</taxon>
        <taxon>Shewanella</taxon>
    </lineage>
</organism>
<accession>A0A1E5IN84</accession>
<comment type="function">
    <text evidence="9">Acts as a magnesium transporter.</text>
</comment>
<dbReference type="CDD" id="cd04606">
    <property type="entry name" value="CBS_pair_Mg_transporter"/>
    <property type="match status" value="1"/>
</dbReference>
<dbReference type="InterPro" id="IPR000644">
    <property type="entry name" value="CBS_dom"/>
</dbReference>
<dbReference type="OrthoDB" id="9790355at2"/>
<feature type="transmembrane region" description="Helical" evidence="9">
    <location>
        <begin position="288"/>
        <end position="309"/>
    </location>
</feature>
<feature type="domain" description="CBS" evidence="10">
    <location>
        <begin position="138"/>
        <end position="205"/>
    </location>
</feature>
<evidence type="ECO:0000256" key="3">
    <source>
        <dbReference type="ARBA" id="ARBA00022448"/>
    </source>
</evidence>
<protein>
    <recommendedName>
        <fullName evidence="9">Magnesium transporter MgtE</fullName>
    </recommendedName>
</protein>
<dbReference type="InterPro" id="IPR006667">
    <property type="entry name" value="SLC41_membr_dom"/>
</dbReference>
<gene>
    <name evidence="11" type="ORF">BEL05_18690</name>
</gene>
<keyword evidence="6 9" id="KW-1133">Transmembrane helix</keyword>
<feature type="transmembrane region" description="Helical" evidence="9">
    <location>
        <begin position="390"/>
        <end position="411"/>
    </location>
</feature>
<evidence type="ECO:0000256" key="5">
    <source>
        <dbReference type="ARBA" id="ARBA00022842"/>
    </source>
</evidence>
<dbReference type="Pfam" id="PF00571">
    <property type="entry name" value="CBS"/>
    <property type="match status" value="2"/>
</dbReference>
<keyword evidence="8" id="KW-0129">CBS domain</keyword>
<dbReference type="Gene3D" id="3.10.580.10">
    <property type="entry name" value="CBS-domain"/>
    <property type="match status" value="1"/>
</dbReference>
<keyword evidence="7 9" id="KW-0472">Membrane</keyword>
<evidence type="ECO:0000256" key="4">
    <source>
        <dbReference type="ARBA" id="ARBA00022692"/>
    </source>
</evidence>
<keyword evidence="9" id="KW-1003">Cell membrane</keyword>
<dbReference type="InterPro" id="IPR006668">
    <property type="entry name" value="Mg_transptr_MgtE_intracell_dom"/>
</dbReference>
<keyword evidence="4 9" id="KW-0812">Transmembrane</keyword>
<dbReference type="InterPro" id="IPR036739">
    <property type="entry name" value="SLC41_membr_dom_sf"/>
</dbReference>
<dbReference type="GO" id="GO:0046872">
    <property type="term" value="F:metal ion binding"/>
    <property type="evidence" value="ECO:0007669"/>
    <property type="project" value="UniProtKB-KW"/>
</dbReference>
<reference evidence="11 12" key="1">
    <citation type="submission" date="2016-07" db="EMBL/GenBank/DDBJ databases">
        <title>Whole-genome of two Shewanella species isolated from a digestive organ of sea cucumber Apostichopus japonicus Selenka 1867.</title>
        <authorList>
            <person name="Hong H.-H."/>
            <person name="Choi H."/>
            <person name="Cheon S."/>
            <person name="Oh J.-S."/>
            <person name="Lee H.-G."/>
            <person name="Park C."/>
        </authorList>
    </citation>
    <scope>NUCLEOTIDE SEQUENCE [LARGE SCALE GENOMIC DNA]</scope>
    <source>
        <strain evidence="11 12">CSB03KR</strain>
    </source>
</reference>
<evidence type="ECO:0000256" key="6">
    <source>
        <dbReference type="ARBA" id="ARBA00022989"/>
    </source>
</evidence>
<dbReference type="RefSeq" id="WP_069672292.1">
    <property type="nucleotide sequence ID" value="NZ_MCBT01000049.1"/>
</dbReference>
<evidence type="ECO:0000259" key="10">
    <source>
        <dbReference type="PROSITE" id="PS51371"/>
    </source>
</evidence>
<dbReference type="SUPFAM" id="SSF54631">
    <property type="entry name" value="CBS-domain pair"/>
    <property type="match status" value="1"/>
</dbReference>
<dbReference type="STRING" id="23.BEL05_18690"/>
<proteinExistence type="inferred from homology"/>
<dbReference type="InterPro" id="IPR046342">
    <property type="entry name" value="CBS_dom_sf"/>
</dbReference>
<dbReference type="GO" id="GO:0005886">
    <property type="term" value="C:plasma membrane"/>
    <property type="evidence" value="ECO:0007669"/>
    <property type="project" value="UniProtKB-SubCell"/>
</dbReference>
<dbReference type="AlphaFoldDB" id="A0A1E5IN84"/>
<dbReference type="Proteomes" id="UP000095230">
    <property type="component" value="Unassembled WGS sequence"/>
</dbReference>
<dbReference type="Pfam" id="PF01769">
    <property type="entry name" value="MgtE"/>
    <property type="match status" value="1"/>
</dbReference>
<evidence type="ECO:0000256" key="7">
    <source>
        <dbReference type="ARBA" id="ARBA00023136"/>
    </source>
</evidence>
<dbReference type="InterPro" id="IPR006669">
    <property type="entry name" value="MgtE_transporter"/>
</dbReference>
<dbReference type="GO" id="GO:0015095">
    <property type="term" value="F:magnesium ion transmembrane transporter activity"/>
    <property type="evidence" value="ECO:0007669"/>
    <property type="project" value="UniProtKB-UniRule"/>
</dbReference>
<dbReference type="NCBIfam" id="TIGR00400">
    <property type="entry name" value="mgtE"/>
    <property type="match status" value="1"/>
</dbReference>
<evidence type="ECO:0000256" key="2">
    <source>
        <dbReference type="ARBA" id="ARBA00009749"/>
    </source>
</evidence>
<dbReference type="SUPFAM" id="SSF158791">
    <property type="entry name" value="MgtE N-terminal domain-like"/>
    <property type="match status" value="1"/>
</dbReference>